<dbReference type="KEGG" id="pku:AUO94_07580"/>
<dbReference type="InterPro" id="IPR023286">
    <property type="entry name" value="ABATE_dom_sf"/>
</dbReference>
<dbReference type="PANTHER" id="PTHR35525">
    <property type="entry name" value="BLL6575 PROTEIN"/>
    <property type="match status" value="1"/>
</dbReference>
<dbReference type="InterPro" id="IPR021005">
    <property type="entry name" value="Znf_CGNR"/>
</dbReference>
<evidence type="ECO:0000313" key="3">
    <source>
        <dbReference type="Proteomes" id="UP000065533"/>
    </source>
</evidence>
<proteinExistence type="predicted"/>
<evidence type="ECO:0000313" key="2">
    <source>
        <dbReference type="EMBL" id="ALS78528.1"/>
    </source>
</evidence>
<dbReference type="EMBL" id="CP013661">
    <property type="protein sequence ID" value="ALS78528.1"/>
    <property type="molecule type" value="Genomic_DNA"/>
</dbReference>
<dbReference type="SUPFAM" id="SSF160904">
    <property type="entry name" value="Jann2411-like"/>
    <property type="match status" value="1"/>
</dbReference>
<name>A0AAC9A342_9BACL</name>
<dbReference type="InterPro" id="IPR010852">
    <property type="entry name" value="ABATE"/>
</dbReference>
<keyword evidence="3" id="KW-1185">Reference proteome</keyword>
<reference evidence="2" key="1">
    <citation type="submission" date="2016-01" db="EMBL/GenBank/DDBJ databases">
        <title>Complete genome of Planococcus kocurri type strain.</title>
        <authorList>
            <person name="See-Too W.S."/>
        </authorList>
    </citation>
    <scope>NUCLEOTIDE SEQUENCE [LARGE SCALE GENOMIC DNA]</scope>
    <source>
        <strain evidence="2">ATCC 43650</strain>
    </source>
</reference>
<protein>
    <recommendedName>
        <fullName evidence="1">Zinc finger CGNR domain-containing protein</fullName>
    </recommendedName>
</protein>
<dbReference type="Pfam" id="PF11706">
    <property type="entry name" value="zf-CGNR"/>
    <property type="match status" value="1"/>
</dbReference>
<feature type="domain" description="Zinc finger CGNR" evidence="1">
    <location>
        <begin position="143"/>
        <end position="182"/>
    </location>
</feature>
<dbReference type="PANTHER" id="PTHR35525:SF3">
    <property type="entry name" value="BLL6575 PROTEIN"/>
    <property type="match status" value="1"/>
</dbReference>
<organism evidence="2 3">
    <name type="scientific">Planococcus kocurii</name>
    <dbReference type="NCBI Taxonomy" id="1374"/>
    <lineage>
        <taxon>Bacteria</taxon>
        <taxon>Bacillati</taxon>
        <taxon>Bacillota</taxon>
        <taxon>Bacilli</taxon>
        <taxon>Bacillales</taxon>
        <taxon>Caryophanaceae</taxon>
        <taxon>Planococcus</taxon>
    </lineage>
</organism>
<dbReference type="Gene3D" id="1.10.3300.10">
    <property type="entry name" value="Jann2411-like domain"/>
    <property type="match status" value="1"/>
</dbReference>
<accession>A0AAC9A342</accession>
<sequence length="186" mass="21634">MENNMETKYSFVSQYLFINFLNTINIKKITAIDFLEEKRGIDDWLAFLESQEVLNLQQVEKLKSSPVEAKELKVFRDQWRNYFSTDQRDKSSLNSLVAHTTKVPLYFNKACEPIPSKGGTEGLLALLSYDMLLALQSGVFEKIKKCESSLCYAFFVDISGKRKWCSMEICGNREKARRHYSKKIKE</sequence>
<gene>
    <name evidence="2" type="ORF">AUO94_07580</name>
</gene>
<dbReference type="AlphaFoldDB" id="A0AAC9A342"/>
<evidence type="ECO:0000259" key="1">
    <source>
        <dbReference type="Pfam" id="PF11706"/>
    </source>
</evidence>
<dbReference type="Proteomes" id="UP000065533">
    <property type="component" value="Chromosome"/>
</dbReference>